<organism evidence="2 3">
    <name type="scientific">Nannochloropsis gaditana</name>
    <dbReference type="NCBI Taxonomy" id="72520"/>
    <lineage>
        <taxon>Eukaryota</taxon>
        <taxon>Sar</taxon>
        <taxon>Stramenopiles</taxon>
        <taxon>Ochrophyta</taxon>
        <taxon>Eustigmatophyceae</taxon>
        <taxon>Eustigmatales</taxon>
        <taxon>Monodopsidaceae</taxon>
        <taxon>Nannochloropsis</taxon>
    </lineage>
</organism>
<sequence>MAAAILRIYLFAMWVPWRRRINTAYPSCRVRSSFYSPPSSVTAEAHQETGLTPTCISNRSNKTSVLRRTTPSLSSALAQAGICAKALLKSCISRHSAPRSAVSRSTSHPSVPSLSACPNAARRAADRGSIRTCGETTFAGSASSGLLAPTSPSLASVRDPSSPASTAPPSSSPSSFSASDKKSAREEEEVECLMLGLASNSSPFPFPSPSSSSSFTSSSSTSSSFSPFPSPSSSSSGSLLCKL</sequence>
<evidence type="ECO:0000313" key="3">
    <source>
        <dbReference type="Proteomes" id="UP000019335"/>
    </source>
</evidence>
<reference evidence="2 3" key="1">
    <citation type="journal article" date="2014" name="Mol. Plant">
        <title>Chromosome Scale Genome Assembly and Transcriptome Profiling of Nannochloropsis gaditana in Nitrogen Depletion.</title>
        <authorList>
            <person name="Corteggiani Carpinelli E."/>
            <person name="Telatin A."/>
            <person name="Vitulo N."/>
            <person name="Forcato C."/>
            <person name="D'Angelo M."/>
            <person name="Schiavon R."/>
            <person name="Vezzi A."/>
            <person name="Giacometti G.M."/>
            <person name="Morosinotto T."/>
            <person name="Valle G."/>
        </authorList>
    </citation>
    <scope>NUCLEOTIDE SEQUENCE [LARGE SCALE GENOMIC DNA]</scope>
    <source>
        <strain evidence="2 3">B-31</strain>
    </source>
</reference>
<feature type="compositionally biased region" description="Polar residues" evidence="1">
    <location>
        <begin position="102"/>
        <end position="113"/>
    </location>
</feature>
<accession>W7TSR5</accession>
<feature type="compositionally biased region" description="Low complexity" evidence="1">
    <location>
        <begin position="160"/>
        <end position="178"/>
    </location>
</feature>
<protein>
    <submittedName>
        <fullName evidence="2">Uncharacterized protein</fullName>
    </submittedName>
</protein>
<evidence type="ECO:0000256" key="1">
    <source>
        <dbReference type="SAM" id="MobiDB-lite"/>
    </source>
</evidence>
<dbReference type="Proteomes" id="UP000019335">
    <property type="component" value="Chromosome 8"/>
</dbReference>
<gene>
    <name evidence="2" type="ORF">Naga_100421g5</name>
</gene>
<proteinExistence type="predicted"/>
<feature type="region of interest" description="Disordered" evidence="1">
    <location>
        <begin position="141"/>
        <end position="243"/>
    </location>
</feature>
<feature type="compositionally biased region" description="Polar residues" evidence="1">
    <location>
        <begin position="141"/>
        <end position="154"/>
    </location>
</feature>
<dbReference type="EMBL" id="AZIL01000610">
    <property type="protein sequence ID" value="EWM26568.1"/>
    <property type="molecule type" value="Genomic_DNA"/>
</dbReference>
<feature type="compositionally biased region" description="Low complexity" evidence="1">
    <location>
        <begin position="209"/>
        <end position="236"/>
    </location>
</feature>
<feature type="region of interest" description="Disordered" evidence="1">
    <location>
        <begin position="99"/>
        <end position="119"/>
    </location>
</feature>
<evidence type="ECO:0000313" key="2">
    <source>
        <dbReference type="EMBL" id="EWM26568.1"/>
    </source>
</evidence>
<keyword evidence="3" id="KW-1185">Reference proteome</keyword>
<name>W7TSR5_9STRA</name>
<dbReference type="AlphaFoldDB" id="W7TSR5"/>
<comment type="caution">
    <text evidence="2">The sequence shown here is derived from an EMBL/GenBank/DDBJ whole genome shotgun (WGS) entry which is preliminary data.</text>
</comment>